<name>A0A8X7C1A2_9ARAC</name>
<dbReference type="Proteomes" id="UP000886998">
    <property type="component" value="Unassembled WGS sequence"/>
</dbReference>
<comment type="caution">
    <text evidence="1">The sequence shown here is derived from an EMBL/GenBank/DDBJ whole genome shotgun (WGS) entry which is preliminary data.</text>
</comment>
<organism evidence="1 2">
    <name type="scientific">Trichonephila inaurata madagascariensis</name>
    <dbReference type="NCBI Taxonomy" id="2747483"/>
    <lineage>
        <taxon>Eukaryota</taxon>
        <taxon>Metazoa</taxon>
        <taxon>Ecdysozoa</taxon>
        <taxon>Arthropoda</taxon>
        <taxon>Chelicerata</taxon>
        <taxon>Arachnida</taxon>
        <taxon>Araneae</taxon>
        <taxon>Araneomorphae</taxon>
        <taxon>Entelegynae</taxon>
        <taxon>Araneoidea</taxon>
        <taxon>Nephilidae</taxon>
        <taxon>Trichonephila</taxon>
        <taxon>Trichonephila inaurata</taxon>
    </lineage>
</organism>
<gene>
    <name evidence="1" type="ORF">TNIN_272511</name>
</gene>
<proteinExistence type="predicted"/>
<dbReference type="AlphaFoldDB" id="A0A8X7C1A2"/>
<keyword evidence="2" id="KW-1185">Reference proteome</keyword>
<sequence length="116" mass="13454">MFVTLRQQESLLELMFLPRYTAPGLSKKKTFLRGFLILSFEEISHDVYKMWIECFSDGFISRNIGYVIGGILESITDARSTNFSYVLFYRIPQTSLFNAEIHNSITFHRTISNVSP</sequence>
<dbReference type="EMBL" id="BMAV01006880">
    <property type="protein sequence ID" value="GFY49219.1"/>
    <property type="molecule type" value="Genomic_DNA"/>
</dbReference>
<accession>A0A8X7C1A2</accession>
<evidence type="ECO:0000313" key="2">
    <source>
        <dbReference type="Proteomes" id="UP000886998"/>
    </source>
</evidence>
<reference evidence="1" key="1">
    <citation type="submission" date="2020-08" db="EMBL/GenBank/DDBJ databases">
        <title>Multicomponent nature underlies the extraordinary mechanical properties of spider dragline silk.</title>
        <authorList>
            <person name="Kono N."/>
            <person name="Nakamura H."/>
            <person name="Mori M."/>
            <person name="Yoshida Y."/>
            <person name="Ohtoshi R."/>
            <person name="Malay A.D."/>
            <person name="Moran D.A.P."/>
            <person name="Tomita M."/>
            <person name="Numata K."/>
            <person name="Arakawa K."/>
        </authorList>
    </citation>
    <scope>NUCLEOTIDE SEQUENCE</scope>
</reference>
<evidence type="ECO:0000313" key="1">
    <source>
        <dbReference type="EMBL" id="GFY49219.1"/>
    </source>
</evidence>
<protein>
    <submittedName>
        <fullName evidence="1">Uncharacterized protein</fullName>
    </submittedName>
</protein>